<dbReference type="Proteomes" id="UP001145050">
    <property type="component" value="Unassembled WGS sequence"/>
</dbReference>
<dbReference type="RefSeq" id="WP_272436423.1">
    <property type="nucleotide sequence ID" value="NZ_JAMQKB010000007.1"/>
</dbReference>
<reference evidence="2" key="1">
    <citation type="submission" date="2022-06" db="EMBL/GenBank/DDBJ databases">
        <title>Aquibacillus sp. a new bacterium isolated from soil saline samples.</title>
        <authorList>
            <person name="Galisteo C."/>
            <person name="De La Haba R."/>
            <person name="Sanchez-Porro C."/>
            <person name="Ventosa A."/>
        </authorList>
    </citation>
    <scope>NUCLEOTIDE SEQUENCE</scope>
    <source>
        <strain evidence="2">3ASR75-11</strain>
    </source>
</reference>
<dbReference type="Pfam" id="PF12389">
    <property type="entry name" value="Peptidase_M73"/>
    <property type="match status" value="1"/>
</dbReference>
<keyword evidence="1" id="KW-0732">Signal</keyword>
<comment type="caution">
    <text evidence="2">The sequence shown here is derived from an EMBL/GenBank/DDBJ whole genome shotgun (WGS) entry which is preliminary data.</text>
</comment>
<feature type="chain" id="PRO_5040848874" evidence="1">
    <location>
        <begin position="28"/>
        <end position="268"/>
    </location>
</feature>
<evidence type="ECO:0000313" key="3">
    <source>
        <dbReference type="Proteomes" id="UP001145050"/>
    </source>
</evidence>
<accession>A0A9X3WWC4</accession>
<dbReference type="InterPro" id="IPR023833">
    <property type="entry name" value="Signal_pept_SipW-depend-type"/>
</dbReference>
<protein>
    <submittedName>
        <fullName evidence="2">CalY family protein</fullName>
    </submittedName>
</protein>
<proteinExistence type="predicted"/>
<sequence length="268" mass="28957">MSIKKKLGLGVASAALGLSLVGGGTWAAFNDVETLDNSFAAGTLDLGLSAGNTELLNFDLSNLKPGDQMLRSFKLSNDGSLAIKEVWMDVAQSNFLNGTNEFVDEHGQTDNDALAFLDQFKVEILRTGVEGGNLGAPFDIINSGDNVTLRDLVEGTNLPSGGEFETGANGNVTRINLAPTNTQSPDYNGLPADPRDYEVVEIKISMIDDQTRITDTESPAYNEFTQNKYQGDSIDLNLEFEATQWEGLNTEQTQNNGYLEVNEEANSN</sequence>
<organism evidence="2 3">
    <name type="scientific">Terrihalobacillus insolitus</name>
    <dbReference type="NCBI Taxonomy" id="2950438"/>
    <lineage>
        <taxon>Bacteria</taxon>
        <taxon>Bacillati</taxon>
        <taxon>Bacillota</taxon>
        <taxon>Bacilli</taxon>
        <taxon>Bacillales</taxon>
        <taxon>Bacillaceae</taxon>
        <taxon>Terrihalobacillus</taxon>
    </lineage>
</organism>
<name>A0A9X3WWC4_9BACI</name>
<gene>
    <name evidence="2" type="ORF">NC797_08865</name>
</gene>
<evidence type="ECO:0000256" key="1">
    <source>
        <dbReference type="SAM" id="SignalP"/>
    </source>
</evidence>
<keyword evidence="3" id="KW-1185">Reference proteome</keyword>
<dbReference type="EMBL" id="JAMQKB010000007">
    <property type="protein sequence ID" value="MDC3424619.1"/>
    <property type="molecule type" value="Genomic_DNA"/>
</dbReference>
<dbReference type="NCBIfam" id="TIGR04088">
    <property type="entry name" value="cognate_SipW"/>
    <property type="match status" value="1"/>
</dbReference>
<evidence type="ECO:0000313" key="2">
    <source>
        <dbReference type="EMBL" id="MDC3424619.1"/>
    </source>
</evidence>
<feature type="signal peptide" evidence="1">
    <location>
        <begin position="1"/>
        <end position="27"/>
    </location>
</feature>
<dbReference type="InterPro" id="IPR022121">
    <property type="entry name" value="Peptidase_M73_camelysin"/>
</dbReference>
<dbReference type="AlphaFoldDB" id="A0A9X3WWC4"/>